<comment type="caution">
    <text evidence="2">The sequence shown here is derived from an EMBL/GenBank/DDBJ whole genome shotgun (WGS) entry which is preliminary data.</text>
</comment>
<dbReference type="RefSeq" id="WP_238279920.1">
    <property type="nucleotide sequence ID" value="NZ_BPQL01000069.1"/>
</dbReference>
<sequence>MLLLRSTVLVLGVVLVPAAAAAQPTPMRELLKLSCTGDYLEHCSMHAPGGPEVEACFRQNIRKLSRPCAQAINAYQREKKRNRQVSGTH</sequence>
<organism evidence="2 3">
    <name type="scientific">Methylobacterium goesingense</name>
    <dbReference type="NCBI Taxonomy" id="243690"/>
    <lineage>
        <taxon>Bacteria</taxon>
        <taxon>Pseudomonadati</taxon>
        <taxon>Pseudomonadota</taxon>
        <taxon>Alphaproteobacteria</taxon>
        <taxon>Hyphomicrobiales</taxon>
        <taxon>Methylobacteriaceae</taxon>
        <taxon>Methylobacterium</taxon>
    </lineage>
</organism>
<keyword evidence="3" id="KW-1185">Reference proteome</keyword>
<feature type="signal peptide" evidence="1">
    <location>
        <begin position="1"/>
        <end position="21"/>
    </location>
</feature>
<name>A0ABV2KYR8_9HYPH</name>
<dbReference type="Proteomes" id="UP001549145">
    <property type="component" value="Unassembled WGS sequence"/>
</dbReference>
<keyword evidence="1" id="KW-0732">Signal</keyword>
<feature type="chain" id="PRO_5045611052" description="Cysteine rich repeat-containing protein" evidence="1">
    <location>
        <begin position="22"/>
        <end position="89"/>
    </location>
</feature>
<dbReference type="EMBL" id="JBEPMM010000001">
    <property type="protein sequence ID" value="MET3690693.1"/>
    <property type="molecule type" value="Genomic_DNA"/>
</dbReference>
<evidence type="ECO:0000313" key="3">
    <source>
        <dbReference type="Proteomes" id="UP001549145"/>
    </source>
</evidence>
<accession>A0ABV2KYR8</accession>
<gene>
    <name evidence="2" type="ORF">ABID43_000212</name>
</gene>
<reference evidence="2 3" key="1">
    <citation type="submission" date="2024-06" db="EMBL/GenBank/DDBJ databases">
        <title>Genomic Encyclopedia of Type Strains, Phase IV (KMG-IV): sequencing the most valuable type-strain genomes for metagenomic binning, comparative biology and taxonomic classification.</title>
        <authorList>
            <person name="Goeker M."/>
        </authorList>
    </citation>
    <scope>NUCLEOTIDE SEQUENCE [LARGE SCALE GENOMIC DNA]</scope>
    <source>
        <strain evidence="2 3">DSM 21331</strain>
    </source>
</reference>
<evidence type="ECO:0008006" key="4">
    <source>
        <dbReference type="Google" id="ProtNLM"/>
    </source>
</evidence>
<evidence type="ECO:0000256" key="1">
    <source>
        <dbReference type="SAM" id="SignalP"/>
    </source>
</evidence>
<evidence type="ECO:0000313" key="2">
    <source>
        <dbReference type="EMBL" id="MET3690693.1"/>
    </source>
</evidence>
<protein>
    <recommendedName>
        <fullName evidence="4">Cysteine rich repeat-containing protein</fullName>
    </recommendedName>
</protein>
<proteinExistence type="predicted"/>